<reference evidence="1 2" key="1">
    <citation type="journal article" date="2018" name="Mol. Biol. Evol.">
        <title>Broad Genomic Sampling Reveals a Smut Pathogenic Ancestry of the Fungal Clade Ustilaginomycotina.</title>
        <authorList>
            <person name="Kijpornyongpan T."/>
            <person name="Mondo S.J."/>
            <person name="Barry K."/>
            <person name="Sandor L."/>
            <person name="Lee J."/>
            <person name="Lipzen A."/>
            <person name="Pangilinan J."/>
            <person name="LaButti K."/>
            <person name="Hainaut M."/>
            <person name="Henrissat B."/>
            <person name="Grigoriev I.V."/>
            <person name="Spatafora J.W."/>
            <person name="Aime M.C."/>
        </authorList>
    </citation>
    <scope>NUCLEOTIDE SEQUENCE [LARGE SCALE GENOMIC DNA]</scope>
    <source>
        <strain evidence="1 2">MCA 5214</strain>
    </source>
</reference>
<name>A0A316UKT7_9BASI</name>
<evidence type="ECO:0000313" key="1">
    <source>
        <dbReference type="EMBL" id="PWN25867.1"/>
    </source>
</evidence>
<sequence length="103" mass="11897">MRNYCYTRWDQCRYSLVEKGTSVQYGDFQWSEACSIRLREGIPPDLDHSMIIFALVTLLLMQFDMSTGFTPQDFCPTDGTDTTVHRFNGAALRKLAAEYGIRR</sequence>
<organism evidence="1 2">
    <name type="scientific">Jaminaea rosea</name>
    <dbReference type="NCBI Taxonomy" id="1569628"/>
    <lineage>
        <taxon>Eukaryota</taxon>
        <taxon>Fungi</taxon>
        <taxon>Dikarya</taxon>
        <taxon>Basidiomycota</taxon>
        <taxon>Ustilaginomycotina</taxon>
        <taxon>Exobasidiomycetes</taxon>
        <taxon>Microstromatales</taxon>
        <taxon>Microstromatales incertae sedis</taxon>
        <taxon>Jaminaea</taxon>
    </lineage>
</organism>
<keyword evidence="2" id="KW-1185">Reference proteome</keyword>
<protein>
    <submittedName>
        <fullName evidence="1">Uncharacterized protein</fullName>
    </submittedName>
</protein>
<evidence type="ECO:0000313" key="2">
    <source>
        <dbReference type="Proteomes" id="UP000245884"/>
    </source>
</evidence>
<accession>A0A316UKT7</accession>
<dbReference type="Proteomes" id="UP000245884">
    <property type="component" value="Unassembled WGS sequence"/>
</dbReference>
<proteinExistence type="predicted"/>
<gene>
    <name evidence="1" type="ORF">BDZ90DRAFT_233880</name>
</gene>
<dbReference type="RefSeq" id="XP_025360479.1">
    <property type="nucleotide sequence ID" value="XM_025506805.1"/>
</dbReference>
<dbReference type="AlphaFoldDB" id="A0A316UKT7"/>
<dbReference type="GeneID" id="37028628"/>
<dbReference type="EMBL" id="KZ819674">
    <property type="protein sequence ID" value="PWN25867.1"/>
    <property type="molecule type" value="Genomic_DNA"/>
</dbReference>